<dbReference type="SUPFAM" id="SSF51161">
    <property type="entry name" value="Trimeric LpxA-like enzymes"/>
    <property type="match status" value="1"/>
</dbReference>
<protein>
    <recommendedName>
        <fullName evidence="3">Dynactin subunit 6</fullName>
    </recommendedName>
</protein>
<dbReference type="Gene3D" id="2.160.10.10">
    <property type="entry name" value="Hexapeptide repeat proteins"/>
    <property type="match status" value="1"/>
</dbReference>
<evidence type="ECO:0000313" key="7">
    <source>
        <dbReference type="EMBL" id="CAL8109567.1"/>
    </source>
</evidence>
<keyword evidence="5" id="KW-0206">Cytoskeleton</keyword>
<evidence type="ECO:0000256" key="6">
    <source>
        <dbReference type="ARBA" id="ARBA00034687"/>
    </source>
</evidence>
<evidence type="ECO:0000256" key="1">
    <source>
        <dbReference type="ARBA" id="ARBA00004245"/>
    </source>
</evidence>
<comment type="subcellular location">
    <subcellularLocation>
        <location evidence="1">Cytoplasm</location>
        <location evidence="1">Cytoskeleton</location>
    </subcellularLocation>
</comment>
<evidence type="ECO:0000256" key="4">
    <source>
        <dbReference type="ARBA" id="ARBA00022490"/>
    </source>
</evidence>
<reference evidence="7 8" key="1">
    <citation type="submission" date="2024-08" db="EMBL/GenBank/DDBJ databases">
        <authorList>
            <person name="Cucini C."/>
            <person name="Frati F."/>
        </authorList>
    </citation>
    <scope>NUCLEOTIDE SEQUENCE [LARGE SCALE GENOMIC DNA]</scope>
</reference>
<dbReference type="CDD" id="cd04646">
    <property type="entry name" value="LbH_Dynactin_6"/>
    <property type="match status" value="1"/>
</dbReference>
<evidence type="ECO:0000313" key="8">
    <source>
        <dbReference type="Proteomes" id="UP001642540"/>
    </source>
</evidence>
<dbReference type="InterPro" id="IPR011004">
    <property type="entry name" value="Trimer_LpxA-like_sf"/>
</dbReference>
<evidence type="ECO:0000256" key="5">
    <source>
        <dbReference type="ARBA" id="ARBA00023212"/>
    </source>
</evidence>
<accession>A0ABP1QP14</accession>
<comment type="similarity">
    <text evidence="2">Belongs to the dynactin subunits 5/6 family. Dynactin subunit 6 subfamily.</text>
</comment>
<comment type="function">
    <text evidence="6">Part of the dynactin complex that activates the molecular motor dynein for ultra-processive transport along microtubules.</text>
</comment>
<evidence type="ECO:0000256" key="3">
    <source>
        <dbReference type="ARBA" id="ARBA00016573"/>
    </source>
</evidence>
<gene>
    <name evidence="7" type="ORF">ODALV1_LOCUS13488</name>
</gene>
<dbReference type="PANTHER" id="PTHR13072">
    <property type="entry name" value="DYNACTIN 6"/>
    <property type="match status" value="1"/>
</dbReference>
<proteinExistence type="inferred from homology"/>
<sequence length="178" mass="18953">MANLQITVGAVVCVEAEIRGDVRIGTKTIVHPCAKILATGGPIVIGDANIVEELATIENKSPEPMVIGNNNVFEVGSLVKAKAIGDHNIFETKCFVGDEISIGNGCVFGAGTKVTPSQAVPDNSVFYGQPLKHRLAGERPSAQTLQIDFLSRILPNYHNIINPTIKREIPALPAEKTS</sequence>
<name>A0ABP1QP14_9HEXA</name>
<organism evidence="7 8">
    <name type="scientific">Orchesella dallaii</name>
    <dbReference type="NCBI Taxonomy" id="48710"/>
    <lineage>
        <taxon>Eukaryota</taxon>
        <taxon>Metazoa</taxon>
        <taxon>Ecdysozoa</taxon>
        <taxon>Arthropoda</taxon>
        <taxon>Hexapoda</taxon>
        <taxon>Collembola</taxon>
        <taxon>Entomobryomorpha</taxon>
        <taxon>Entomobryoidea</taxon>
        <taxon>Orchesellidae</taxon>
        <taxon>Orchesellinae</taxon>
        <taxon>Orchesella</taxon>
    </lineage>
</organism>
<keyword evidence="4" id="KW-0963">Cytoplasm</keyword>
<dbReference type="PANTHER" id="PTHR13072:SF0">
    <property type="entry name" value="DYNACTIN SUBUNIT 6"/>
    <property type="match status" value="1"/>
</dbReference>
<comment type="caution">
    <text evidence="7">The sequence shown here is derived from an EMBL/GenBank/DDBJ whole genome shotgun (WGS) entry which is preliminary data.</text>
</comment>
<keyword evidence="8" id="KW-1185">Reference proteome</keyword>
<dbReference type="InterPro" id="IPR027777">
    <property type="entry name" value="DCTN6"/>
</dbReference>
<dbReference type="Proteomes" id="UP001642540">
    <property type="component" value="Unassembled WGS sequence"/>
</dbReference>
<evidence type="ECO:0000256" key="2">
    <source>
        <dbReference type="ARBA" id="ARBA00007719"/>
    </source>
</evidence>
<dbReference type="EMBL" id="CAXLJM020000041">
    <property type="protein sequence ID" value="CAL8109567.1"/>
    <property type="molecule type" value="Genomic_DNA"/>
</dbReference>